<gene>
    <name evidence="1" type="ORF">LPLAT_LOCUS11240</name>
</gene>
<evidence type="ECO:0000313" key="1">
    <source>
        <dbReference type="EMBL" id="CAL1685828.1"/>
    </source>
</evidence>
<organism evidence="1 2">
    <name type="scientific">Lasius platythorax</name>
    <dbReference type="NCBI Taxonomy" id="488582"/>
    <lineage>
        <taxon>Eukaryota</taxon>
        <taxon>Metazoa</taxon>
        <taxon>Ecdysozoa</taxon>
        <taxon>Arthropoda</taxon>
        <taxon>Hexapoda</taxon>
        <taxon>Insecta</taxon>
        <taxon>Pterygota</taxon>
        <taxon>Neoptera</taxon>
        <taxon>Endopterygota</taxon>
        <taxon>Hymenoptera</taxon>
        <taxon>Apocrita</taxon>
        <taxon>Aculeata</taxon>
        <taxon>Formicoidea</taxon>
        <taxon>Formicidae</taxon>
        <taxon>Formicinae</taxon>
        <taxon>Lasius</taxon>
        <taxon>Lasius</taxon>
    </lineage>
</organism>
<sequence>MQSRASHKSRVVRRKATVARTETHIHAESLTTQDRRGRNDTICLEPNERDDVVDQRRRIFGIIIRMQTLVKWIA</sequence>
<dbReference type="Proteomes" id="UP001497644">
    <property type="component" value="Chromosome 6"/>
</dbReference>
<name>A0AAV2P2F2_9HYME</name>
<evidence type="ECO:0000313" key="2">
    <source>
        <dbReference type="Proteomes" id="UP001497644"/>
    </source>
</evidence>
<dbReference type="AlphaFoldDB" id="A0AAV2P2F2"/>
<dbReference type="EMBL" id="OZ034829">
    <property type="protein sequence ID" value="CAL1685828.1"/>
    <property type="molecule type" value="Genomic_DNA"/>
</dbReference>
<reference evidence="1" key="1">
    <citation type="submission" date="2024-04" db="EMBL/GenBank/DDBJ databases">
        <authorList>
            <consortium name="Molecular Ecology Group"/>
        </authorList>
    </citation>
    <scope>NUCLEOTIDE SEQUENCE</scope>
</reference>
<protein>
    <submittedName>
        <fullName evidence="1">Uncharacterized protein</fullName>
    </submittedName>
</protein>
<keyword evidence="2" id="KW-1185">Reference proteome</keyword>
<proteinExistence type="predicted"/>
<accession>A0AAV2P2F2</accession>